<dbReference type="InterPro" id="IPR015895">
    <property type="entry name" value="4pyrrol_synth_GluRdtase_N"/>
</dbReference>
<comment type="pathway">
    <text evidence="1 9 14">Porphyrin-containing compound metabolism; protoporphyrin-IX biosynthesis; 5-aminolevulinate from L-glutamyl-tRNA(Glu): step 1/2.</text>
</comment>
<evidence type="ECO:0000313" key="18">
    <source>
        <dbReference type="EMBL" id="GAQ25318.1"/>
    </source>
</evidence>
<dbReference type="Pfam" id="PF00745">
    <property type="entry name" value="GlutR_dimer"/>
    <property type="match status" value="1"/>
</dbReference>
<evidence type="ECO:0000256" key="6">
    <source>
        <dbReference type="ARBA" id="ARBA00023244"/>
    </source>
</evidence>
<evidence type="ECO:0000256" key="12">
    <source>
        <dbReference type="PIRSR" id="PIRSR000445-3"/>
    </source>
</evidence>
<dbReference type="SUPFAM" id="SSF69075">
    <property type="entry name" value="Glutamyl tRNA-reductase dimerization domain"/>
    <property type="match status" value="1"/>
</dbReference>
<feature type="site" description="Important for activity" evidence="9 13">
    <location>
        <position position="112"/>
    </location>
</feature>
<dbReference type="FunFam" id="3.30.460.30:FF:000001">
    <property type="entry name" value="Glutamyl-tRNA reductase"/>
    <property type="match status" value="1"/>
</dbReference>
<comment type="domain">
    <text evidence="9">Possesses an unusual extended V-shaped dimeric structure with each monomer consisting of three distinct domains arranged along a curved 'spinal' alpha-helix. The N-terminal catalytic domain specifically recognizes the glutamate moiety of the substrate. The second domain is the NADPH-binding domain, and the third C-terminal domain is responsible for dimerization.</text>
</comment>
<feature type="binding site" evidence="9 11">
    <location>
        <begin position="64"/>
        <end position="67"/>
    </location>
    <ligand>
        <name>substrate</name>
    </ligand>
</feature>
<dbReference type="GO" id="GO:0019353">
    <property type="term" value="P:protoporphyrinogen IX biosynthetic process from glutamate"/>
    <property type="evidence" value="ECO:0007669"/>
    <property type="project" value="TreeGrafter"/>
</dbReference>
<dbReference type="EC" id="1.2.1.70" evidence="3 9"/>
<evidence type="ECO:0000256" key="8">
    <source>
        <dbReference type="ARBA" id="ARBA00068659"/>
    </source>
</evidence>
<feature type="binding site" evidence="9 11">
    <location>
        <begin position="127"/>
        <end position="129"/>
    </location>
    <ligand>
        <name>substrate</name>
    </ligand>
</feature>
<comment type="function">
    <text evidence="9">Catalyzes the NADPH-dependent reduction of glutamyl-tRNA(Glu) to glutamate 1-semialdehyde (GSA).</text>
</comment>
<feature type="active site" description="Nucleophile" evidence="9 10">
    <location>
        <position position="65"/>
    </location>
</feature>
<evidence type="ECO:0000256" key="5">
    <source>
        <dbReference type="ARBA" id="ARBA00023002"/>
    </source>
</evidence>
<feature type="binding site" evidence="9 12">
    <location>
        <begin position="202"/>
        <end position="207"/>
    </location>
    <ligand>
        <name>NADP(+)</name>
        <dbReference type="ChEBI" id="CHEBI:58349"/>
    </ligand>
</feature>
<feature type="domain" description="Quinate/shikimate 5-dehydrogenase/glutamyl-tRNA reductase" evidence="16">
    <location>
        <begin position="188"/>
        <end position="317"/>
    </location>
</feature>
<dbReference type="GO" id="GO:0050661">
    <property type="term" value="F:NADP binding"/>
    <property type="evidence" value="ECO:0007669"/>
    <property type="project" value="InterPro"/>
</dbReference>
<evidence type="ECO:0000256" key="13">
    <source>
        <dbReference type="PIRSR" id="PIRSR000445-4"/>
    </source>
</evidence>
<comment type="catalytic activity">
    <reaction evidence="7 9 14">
        <text>(S)-4-amino-5-oxopentanoate + tRNA(Glu) + NADP(+) = L-glutamyl-tRNA(Glu) + NADPH + H(+)</text>
        <dbReference type="Rhea" id="RHEA:12344"/>
        <dbReference type="Rhea" id="RHEA-COMP:9663"/>
        <dbReference type="Rhea" id="RHEA-COMP:9680"/>
        <dbReference type="ChEBI" id="CHEBI:15378"/>
        <dbReference type="ChEBI" id="CHEBI:57501"/>
        <dbReference type="ChEBI" id="CHEBI:57783"/>
        <dbReference type="ChEBI" id="CHEBI:58349"/>
        <dbReference type="ChEBI" id="CHEBI:78442"/>
        <dbReference type="ChEBI" id="CHEBI:78520"/>
        <dbReference type="EC" id="1.2.1.70"/>
    </reaction>
</comment>
<dbReference type="PROSITE" id="PS00747">
    <property type="entry name" value="GLUTR"/>
    <property type="match status" value="1"/>
</dbReference>
<dbReference type="InterPro" id="IPR000343">
    <property type="entry name" value="4pyrrol_synth_GluRdtase"/>
</dbReference>
<sequence>MKLFYFKKRFGVTAMGIEQLLMVGVSREAPIELREKVCFDKRTGEALAKLKEINGILEAVIVSTCHRSEIYAIASEPKTDVLTNFFGDFFALDDARLSPYIYALDGICAVEHLFRVACGLESMVVGEDQILSQVKQAWEIAKKCKSTGKYTNKLFREAITLGKNARSQTGITNHSLSISYIAVLFILEVFKDLHDKNIFVIGAGEMGKLVIKHLVAKGARRIYISNRTYENALKLKEEIPEVTVVPYEQKYEYINQSHVVISATNAPHYTVNLEKFTACHHPGDKICMVDIALPRDIDPRIGEIDGVTLFTIDDLKRTAVENQKKREHLVTIIEDMIDDSLNDIIKWDNTIYAEKMIRHMNEYADEVCRSEYERVKNKLQDLDEKEKEKIKYSLERVAAKIVNRYLIGLKTLAEEEKLDESVVNVFAGGIFDEKNCKSRQPAKPVGISAN</sequence>
<keyword evidence="5 9" id="KW-0560">Oxidoreductase</keyword>
<dbReference type="InterPro" id="IPR006151">
    <property type="entry name" value="Shikm_DH/Glu-tRNA_Rdtase"/>
</dbReference>
<protein>
    <recommendedName>
        <fullName evidence="8 9">Glutamyl-tRNA reductase</fullName>
        <shortName evidence="9">GluTR</shortName>
        <ecNumber evidence="3 9">1.2.1.70</ecNumber>
    </recommendedName>
</protein>
<dbReference type="UniPathway" id="UPA00251">
    <property type="reaction ID" value="UER00316"/>
</dbReference>
<feature type="domain" description="Tetrapyrrole biosynthesis glutamyl-tRNA reductase dimerisation" evidence="15">
    <location>
        <begin position="333"/>
        <end position="421"/>
    </location>
</feature>
<evidence type="ECO:0000256" key="14">
    <source>
        <dbReference type="RuleBase" id="RU000584"/>
    </source>
</evidence>
<reference evidence="18" key="1">
    <citation type="journal article" date="2016" name="Genome Announc.">
        <title>Draft Genome Sequence of the Syntrophic Lactate-Degrading Bacterium Tepidanaerobacter syntrophicus JLT.</title>
        <authorList>
            <person name="Matsuura N."/>
            <person name="Ohashi A."/>
            <person name="Tourlousse D.M."/>
            <person name="Sekiguchi Y."/>
        </authorList>
    </citation>
    <scope>NUCLEOTIDE SEQUENCE [LARGE SCALE GENOMIC DNA]</scope>
    <source>
        <strain evidence="18">JL</strain>
    </source>
</reference>
<dbReference type="SUPFAM" id="SSF51735">
    <property type="entry name" value="NAD(P)-binding Rossmann-fold domains"/>
    <property type="match status" value="1"/>
</dbReference>
<evidence type="ECO:0000256" key="1">
    <source>
        <dbReference type="ARBA" id="ARBA00005059"/>
    </source>
</evidence>
<dbReference type="PIRSF" id="PIRSF000445">
    <property type="entry name" value="4pyrrol_synth_GluRdtase"/>
    <property type="match status" value="1"/>
</dbReference>
<dbReference type="PANTHER" id="PTHR43013:SF1">
    <property type="entry name" value="GLUTAMYL-TRNA REDUCTASE"/>
    <property type="match status" value="1"/>
</dbReference>
<dbReference type="EMBL" id="DF977001">
    <property type="protein sequence ID" value="GAQ25318.1"/>
    <property type="molecule type" value="Genomic_DNA"/>
</dbReference>
<feature type="binding site" evidence="9 11">
    <location>
        <position position="122"/>
    </location>
    <ligand>
        <name>substrate</name>
    </ligand>
</feature>
<organism evidence="18">
    <name type="scientific">Tepidanaerobacter syntrophicus</name>
    <dbReference type="NCBI Taxonomy" id="224999"/>
    <lineage>
        <taxon>Bacteria</taxon>
        <taxon>Bacillati</taxon>
        <taxon>Bacillota</taxon>
        <taxon>Clostridia</taxon>
        <taxon>Thermosediminibacterales</taxon>
        <taxon>Tepidanaerobacteraceae</taxon>
        <taxon>Tepidanaerobacter</taxon>
    </lineage>
</organism>
<gene>
    <name evidence="9" type="primary">hemA</name>
    <name evidence="18" type="ORF">TSYNT_7337</name>
</gene>
<accession>A0A0U9HFM4</accession>
<dbReference type="InterPro" id="IPR036343">
    <property type="entry name" value="GluRdtase_N_sf"/>
</dbReference>
<dbReference type="Pfam" id="PF05201">
    <property type="entry name" value="GlutR_N"/>
    <property type="match status" value="1"/>
</dbReference>
<name>A0A0U9HFM4_9FIRM</name>
<evidence type="ECO:0000259" key="17">
    <source>
        <dbReference type="Pfam" id="PF05201"/>
    </source>
</evidence>
<dbReference type="InterPro" id="IPR018214">
    <property type="entry name" value="GluRdtase_CS"/>
</dbReference>
<dbReference type="STRING" id="224999.GCA_001485475_01334"/>
<evidence type="ECO:0000256" key="7">
    <source>
        <dbReference type="ARBA" id="ARBA00047464"/>
    </source>
</evidence>
<dbReference type="Proteomes" id="UP000062160">
    <property type="component" value="Unassembled WGS sequence"/>
</dbReference>
<evidence type="ECO:0000256" key="2">
    <source>
        <dbReference type="ARBA" id="ARBA00005916"/>
    </source>
</evidence>
<evidence type="ECO:0000256" key="4">
    <source>
        <dbReference type="ARBA" id="ARBA00022857"/>
    </source>
</evidence>
<feature type="domain" description="Glutamyl-tRNA reductase N-terminal" evidence="17">
    <location>
        <begin position="27"/>
        <end position="169"/>
    </location>
</feature>
<keyword evidence="6 9" id="KW-0627">Porphyrin biosynthesis</keyword>
<comment type="subunit">
    <text evidence="9">Homodimer.</text>
</comment>
<dbReference type="Gene3D" id="3.40.50.720">
    <property type="entry name" value="NAD(P)-binding Rossmann-like Domain"/>
    <property type="match status" value="1"/>
</dbReference>
<evidence type="ECO:0000313" key="19">
    <source>
        <dbReference type="Proteomes" id="UP000062160"/>
    </source>
</evidence>
<dbReference type="HAMAP" id="MF_00087">
    <property type="entry name" value="Glu_tRNA_reductase"/>
    <property type="match status" value="1"/>
</dbReference>
<dbReference type="Pfam" id="PF01488">
    <property type="entry name" value="Shikimate_DH"/>
    <property type="match status" value="1"/>
</dbReference>
<proteinExistence type="inferred from homology"/>
<evidence type="ECO:0000259" key="15">
    <source>
        <dbReference type="Pfam" id="PF00745"/>
    </source>
</evidence>
<evidence type="ECO:0000256" key="10">
    <source>
        <dbReference type="PIRSR" id="PIRSR000445-1"/>
    </source>
</evidence>
<comment type="miscellaneous">
    <text evidence="9">During catalysis, the active site Cys acts as a nucleophile attacking the alpha-carbonyl group of tRNA-bound glutamate with the formation of a thioester intermediate between enzyme and glutamate, and the concomitant release of tRNA(Glu). The thioester intermediate is finally reduced by direct hydride transfer from NADPH, to form the product GSA.</text>
</comment>
<dbReference type="AlphaFoldDB" id="A0A0U9HFM4"/>
<dbReference type="NCBIfam" id="TIGR01035">
    <property type="entry name" value="hemA"/>
    <property type="match status" value="1"/>
</dbReference>
<dbReference type="GO" id="GO:0008883">
    <property type="term" value="F:glutamyl-tRNA reductase activity"/>
    <property type="evidence" value="ECO:0007669"/>
    <property type="project" value="UniProtKB-UniRule"/>
</dbReference>
<dbReference type="SUPFAM" id="SSF69742">
    <property type="entry name" value="Glutamyl tRNA-reductase catalytic, N-terminal domain"/>
    <property type="match status" value="1"/>
</dbReference>
<comment type="similarity">
    <text evidence="2 9 14">Belongs to the glutamyl-tRNA reductase family.</text>
</comment>
<dbReference type="PANTHER" id="PTHR43013">
    <property type="entry name" value="GLUTAMYL-TRNA REDUCTASE"/>
    <property type="match status" value="1"/>
</dbReference>
<feature type="binding site" evidence="9 11">
    <location>
        <position position="133"/>
    </location>
    <ligand>
        <name>substrate</name>
    </ligand>
</feature>
<dbReference type="InterPro" id="IPR036453">
    <property type="entry name" value="GluRdtase_dimer_dom_sf"/>
</dbReference>
<evidence type="ECO:0000256" key="3">
    <source>
        <dbReference type="ARBA" id="ARBA00012970"/>
    </source>
</evidence>
<keyword evidence="19" id="KW-1185">Reference proteome</keyword>
<keyword evidence="4 9" id="KW-0521">NADP</keyword>
<dbReference type="Gene3D" id="3.30.460.30">
    <property type="entry name" value="Glutamyl-tRNA reductase, N-terminal domain"/>
    <property type="match status" value="1"/>
</dbReference>
<dbReference type="FunFam" id="3.40.50.720:FF:000031">
    <property type="entry name" value="Glutamyl-tRNA reductase"/>
    <property type="match status" value="1"/>
</dbReference>
<evidence type="ECO:0000256" key="11">
    <source>
        <dbReference type="PIRSR" id="PIRSR000445-2"/>
    </source>
</evidence>
<evidence type="ECO:0000256" key="9">
    <source>
        <dbReference type="HAMAP-Rule" id="MF_00087"/>
    </source>
</evidence>
<dbReference type="CDD" id="cd05213">
    <property type="entry name" value="NAD_bind_Glutamyl_tRNA_reduct"/>
    <property type="match status" value="1"/>
</dbReference>
<dbReference type="InterPro" id="IPR015896">
    <property type="entry name" value="4pyrrol_synth_GluRdtase_dimer"/>
</dbReference>
<evidence type="ECO:0000259" key="16">
    <source>
        <dbReference type="Pfam" id="PF01488"/>
    </source>
</evidence>
<dbReference type="InterPro" id="IPR036291">
    <property type="entry name" value="NAD(P)-bd_dom_sf"/>
</dbReference>